<dbReference type="InterPro" id="IPR037171">
    <property type="entry name" value="NagB/RpiA_transferase-like"/>
</dbReference>
<protein>
    <recommendedName>
        <fullName evidence="1">Methenyltetrahydrofolate synthase domain-containing protein</fullName>
    </recommendedName>
</protein>
<dbReference type="InterPro" id="IPR024185">
    <property type="entry name" value="FTHF_cligase-like_sf"/>
</dbReference>
<keyword evidence="4" id="KW-1185">Reference proteome</keyword>
<proteinExistence type="predicted"/>
<dbReference type="STRING" id="407821.A0A087T633"/>
<evidence type="ECO:0000256" key="1">
    <source>
        <dbReference type="ARBA" id="ARBA00015518"/>
    </source>
</evidence>
<evidence type="ECO:0000256" key="2">
    <source>
        <dbReference type="ARBA" id="ARBA00022884"/>
    </source>
</evidence>
<gene>
    <name evidence="3" type="ORF">X975_18080</name>
</gene>
<dbReference type="AlphaFoldDB" id="A0A087T633"/>
<accession>A0A087T633</accession>
<dbReference type="Proteomes" id="UP000054359">
    <property type="component" value="Unassembled WGS sequence"/>
</dbReference>
<dbReference type="FunFam" id="3.40.50.10420:FF:000001">
    <property type="entry name" value="Methenyltetrahydrofolate synthase domain-containing protein"/>
    <property type="match status" value="1"/>
</dbReference>
<feature type="non-terminal residue" evidence="3">
    <location>
        <position position="189"/>
    </location>
</feature>
<organism evidence="3 4">
    <name type="scientific">Stegodyphus mimosarum</name>
    <name type="common">African social velvet spider</name>
    <dbReference type="NCBI Taxonomy" id="407821"/>
    <lineage>
        <taxon>Eukaryota</taxon>
        <taxon>Metazoa</taxon>
        <taxon>Ecdysozoa</taxon>
        <taxon>Arthropoda</taxon>
        <taxon>Chelicerata</taxon>
        <taxon>Arachnida</taxon>
        <taxon>Araneae</taxon>
        <taxon>Araneomorphae</taxon>
        <taxon>Entelegynae</taxon>
        <taxon>Eresoidea</taxon>
        <taxon>Eresidae</taxon>
        <taxon>Stegodyphus</taxon>
    </lineage>
</organism>
<dbReference type="PANTHER" id="PTHR13017:SF0">
    <property type="entry name" value="METHENYLTETRAHYDROFOLATE SYNTHASE DOMAIN-CONTAINING PROTEIN"/>
    <property type="match status" value="1"/>
</dbReference>
<evidence type="ECO:0000313" key="4">
    <source>
        <dbReference type="Proteomes" id="UP000054359"/>
    </source>
</evidence>
<sequence>MSTTLQTKDAFRQLVWSYMEERDIALFPRPVYNRIPNFQGAYEACNKVKQLREFQVANTIKANKTLLVPTPRLTKGLFNKITPPPNPSKHILRICSTSEGVKHHSVKIGLNSKIKVDLVIIGSVAVSIKGRRIGKGEGYADMEFAMMATMGAVNSNTTVITTVHDCQVFESLPDELFGEHDVPVDIIVT</sequence>
<dbReference type="Gene3D" id="3.40.50.10420">
    <property type="entry name" value="NagB/RpiA/CoA transferase-like"/>
    <property type="match status" value="1"/>
</dbReference>
<dbReference type="SUPFAM" id="SSF100950">
    <property type="entry name" value="NagB/RpiA/CoA transferase-like"/>
    <property type="match status" value="1"/>
</dbReference>
<dbReference type="GO" id="GO:0003723">
    <property type="term" value="F:RNA binding"/>
    <property type="evidence" value="ECO:0007669"/>
    <property type="project" value="UniProtKB-KW"/>
</dbReference>
<dbReference type="InterPro" id="IPR002698">
    <property type="entry name" value="FTHF_cligase"/>
</dbReference>
<dbReference type="EMBL" id="KK113603">
    <property type="protein sequence ID" value="KFM60572.1"/>
    <property type="molecule type" value="Genomic_DNA"/>
</dbReference>
<name>A0A087T633_STEMI</name>
<dbReference type="OrthoDB" id="433414at2759"/>
<dbReference type="GO" id="GO:0005737">
    <property type="term" value="C:cytoplasm"/>
    <property type="evidence" value="ECO:0007669"/>
    <property type="project" value="TreeGrafter"/>
</dbReference>
<reference evidence="3 4" key="1">
    <citation type="submission" date="2013-11" db="EMBL/GenBank/DDBJ databases">
        <title>Genome sequencing of Stegodyphus mimosarum.</title>
        <authorList>
            <person name="Bechsgaard J."/>
        </authorList>
    </citation>
    <scope>NUCLEOTIDE SEQUENCE [LARGE SCALE GENOMIC DNA]</scope>
</reference>
<dbReference type="Pfam" id="PF01812">
    <property type="entry name" value="5-FTHF_cyc-lig"/>
    <property type="match status" value="1"/>
</dbReference>
<dbReference type="OMA" id="GHHPNFV"/>
<dbReference type="PANTHER" id="PTHR13017">
    <property type="entry name" value="5-FORMYLTETRAHYDROFOLATE CYCLO-LIGASE-RELATED"/>
    <property type="match status" value="1"/>
</dbReference>
<evidence type="ECO:0000313" key="3">
    <source>
        <dbReference type="EMBL" id="KFM60572.1"/>
    </source>
</evidence>
<keyword evidence="2" id="KW-0694">RNA-binding</keyword>